<evidence type="ECO:0000313" key="5">
    <source>
        <dbReference type="EMBL" id="JAT08468.1"/>
    </source>
</evidence>
<gene>
    <name evidence="5" type="ORF">g.17477</name>
</gene>
<evidence type="ECO:0000259" key="4">
    <source>
        <dbReference type="Pfam" id="PF08236"/>
    </source>
</evidence>
<proteinExistence type="predicted"/>
<feature type="region of interest" description="Disordered" evidence="3">
    <location>
        <begin position="1"/>
        <end position="50"/>
    </location>
</feature>
<dbReference type="GO" id="GO:0005694">
    <property type="term" value="C:chromosome"/>
    <property type="evidence" value="ECO:0007669"/>
    <property type="project" value="InterPro"/>
</dbReference>
<organism evidence="5">
    <name type="scientific">Graphocephala atropunctata</name>
    <dbReference type="NCBI Taxonomy" id="36148"/>
    <lineage>
        <taxon>Eukaryota</taxon>
        <taxon>Metazoa</taxon>
        <taxon>Ecdysozoa</taxon>
        <taxon>Arthropoda</taxon>
        <taxon>Hexapoda</taxon>
        <taxon>Insecta</taxon>
        <taxon>Pterygota</taxon>
        <taxon>Neoptera</taxon>
        <taxon>Paraneoptera</taxon>
        <taxon>Hemiptera</taxon>
        <taxon>Auchenorrhyncha</taxon>
        <taxon>Membracoidea</taxon>
        <taxon>Cicadellidae</taxon>
        <taxon>Cicadellinae</taxon>
        <taxon>Cicadellini</taxon>
        <taxon>Graphocephala</taxon>
    </lineage>
</organism>
<evidence type="ECO:0000256" key="1">
    <source>
        <dbReference type="ARBA" id="ARBA00004123"/>
    </source>
</evidence>
<name>A0A1B6KAJ7_9HEMI</name>
<evidence type="ECO:0000256" key="3">
    <source>
        <dbReference type="SAM" id="MobiDB-lite"/>
    </source>
</evidence>
<sequence>MPSHKHKKRKKSYKQQKKQISPISNSDDEEMPWKVGLSSSDSDDSTNEERLTSLVRKSYLNHLQQALTQNFENWTNNSKELPGSSMRELVNNWSSVFEQKALRACMISELYRRSMVSSIKEIKTSTSEGRLYIDDRRMSSLKLKLPLNMSTQTDKFCSEVETQTQAQVTSLLELPLPMSPSSKPYDPAIDFSSSVSSTIPLSSDVCNITSTSDFCDPAQIVFDLLKFTDKTGILDSLDQKSLNREVHKNSVEQKLNPEDRLKETILLKPRDSFIISKPTGNVVPLNNNLPKKFHEKNPSSGNNFKDNLDSRLAAMGLLGPIDIETEKAIAELGTYKSKKNNWFAEEIAQSCNFTRSLLRLSTQQKDRVKIKLKELFGHEDESLTELTEKNITVCRKRIASVVVMELTPIYQAKKIASRHLFKFLAKKITKSLMEHSYAPDTKNIRWKVKEFFSDGKVIMSESDCI</sequence>
<feature type="compositionally biased region" description="Basic residues" evidence="3">
    <location>
        <begin position="1"/>
        <end position="17"/>
    </location>
</feature>
<comment type="subcellular location">
    <subcellularLocation>
        <location evidence="1">Nucleus</location>
    </subcellularLocation>
</comment>
<dbReference type="AlphaFoldDB" id="A0A1B6KAJ7"/>
<accession>A0A1B6KAJ7</accession>
<keyword evidence="2" id="KW-0539">Nucleus</keyword>
<dbReference type="InterPro" id="IPR013257">
    <property type="entry name" value="SRI"/>
</dbReference>
<protein>
    <recommendedName>
        <fullName evidence="4">Set2 Rpb1 interacting domain-containing protein</fullName>
    </recommendedName>
</protein>
<dbReference type="Pfam" id="PF08236">
    <property type="entry name" value="SRI"/>
    <property type="match status" value="1"/>
</dbReference>
<evidence type="ECO:0000256" key="2">
    <source>
        <dbReference type="ARBA" id="ARBA00023242"/>
    </source>
</evidence>
<reference evidence="5" key="1">
    <citation type="submission" date="2015-11" db="EMBL/GenBank/DDBJ databases">
        <title>De novo transcriptome assembly of four potential Pierce s Disease insect vectors from Arizona vineyards.</title>
        <authorList>
            <person name="Tassone E.E."/>
        </authorList>
    </citation>
    <scope>NUCLEOTIDE SEQUENCE</scope>
</reference>
<dbReference type="GO" id="GO:0006355">
    <property type="term" value="P:regulation of DNA-templated transcription"/>
    <property type="evidence" value="ECO:0007669"/>
    <property type="project" value="InterPro"/>
</dbReference>
<feature type="domain" description="Set2 Rpb1 interacting" evidence="4">
    <location>
        <begin position="395"/>
        <end position="451"/>
    </location>
</feature>
<dbReference type="EMBL" id="GEBQ01031509">
    <property type="protein sequence ID" value="JAT08468.1"/>
    <property type="molecule type" value="Transcribed_RNA"/>
</dbReference>